<sequence>MLVRDSLSRLVSRKSQLVDHHFLSLAALMDDITRTEAKLADRYTAFAEALQAYSEEESPGIRKSLSKYGAMLEKAQDQRRKLANRCSSKVAEALREFATKTKDIRDELQTRDKLKNKKELKKKALDKLRSKESSATKALNDAKLDHASAKAAVLESDKGLARSIVEFEGRKLDCLRDLMHDFLEAQLILCCRTLERLSSGQRYIDYINPDEDLKEVTTMEKSINDTGRRKNKDGRRGKRGGRRTRGSSGDDNDHSHDDASDVSDGGKDRRRRGHKGRHRGGGGGDSHYDSRDDDDDEDEDEEDVDNASTIGRRSPPKKGRNKGRNNSESSDVSELSMEEDGRSSPRIRRRRTIKGFT</sequence>
<dbReference type="PANTHER" id="PTHR21223:SF2">
    <property type="entry name" value="CBY1-INTERACTING BAR DOMAIN-CONTAINING PROTEIN HOMOLOG"/>
    <property type="match status" value="1"/>
</dbReference>
<evidence type="ECO:0000313" key="4">
    <source>
        <dbReference type="Proteomes" id="UP000007799"/>
    </source>
</evidence>
<dbReference type="PANTHER" id="PTHR21223">
    <property type="entry name" value="CBY1-INTERACTING BAR DOMAIN-CONTAINING PROTEIN HOMOLOG"/>
    <property type="match status" value="1"/>
</dbReference>
<accession>F2U5J6</accession>
<dbReference type="GO" id="GO:0036064">
    <property type="term" value="C:ciliary basal body"/>
    <property type="evidence" value="ECO:0007669"/>
    <property type="project" value="TreeGrafter"/>
</dbReference>
<feature type="compositionally biased region" description="Acidic residues" evidence="2">
    <location>
        <begin position="291"/>
        <end position="305"/>
    </location>
</feature>
<dbReference type="Pfam" id="PF06730">
    <property type="entry name" value="FAM92"/>
    <property type="match status" value="1"/>
</dbReference>
<gene>
    <name evidence="3" type="ORF">PTSG_03842</name>
</gene>
<feature type="compositionally biased region" description="Basic residues" evidence="2">
    <location>
        <begin position="229"/>
        <end position="245"/>
    </location>
</feature>
<feature type="compositionally biased region" description="Basic residues" evidence="2">
    <location>
        <begin position="314"/>
        <end position="323"/>
    </location>
</feature>
<dbReference type="SUPFAM" id="SSF103657">
    <property type="entry name" value="BAR/IMD domain-like"/>
    <property type="match status" value="1"/>
</dbReference>
<feature type="coiled-coil region" evidence="1">
    <location>
        <begin position="65"/>
        <end position="131"/>
    </location>
</feature>
<organism evidence="4">
    <name type="scientific">Salpingoeca rosetta (strain ATCC 50818 / BSB-021)</name>
    <dbReference type="NCBI Taxonomy" id="946362"/>
    <lineage>
        <taxon>Eukaryota</taxon>
        <taxon>Choanoflagellata</taxon>
        <taxon>Craspedida</taxon>
        <taxon>Salpingoecidae</taxon>
        <taxon>Salpingoeca</taxon>
    </lineage>
</organism>
<reference evidence="3" key="1">
    <citation type="submission" date="2009-08" db="EMBL/GenBank/DDBJ databases">
        <title>Annotation of Salpingoeca rosetta.</title>
        <authorList>
            <consortium name="The Broad Institute Genome Sequencing Platform"/>
            <person name="Russ C."/>
            <person name="Cuomo C."/>
            <person name="Burger G."/>
            <person name="Gray M.W."/>
            <person name="Holland P.W.H."/>
            <person name="King N."/>
            <person name="Lang F.B.F."/>
            <person name="Roger A.J."/>
            <person name="Ruiz-Trillo I."/>
            <person name="Young S.K."/>
            <person name="Zeng Q."/>
            <person name="Gargeya S."/>
            <person name="Alvarado L."/>
            <person name="Berlin A."/>
            <person name="Chapman S.B."/>
            <person name="Chen Z."/>
            <person name="Freedman E."/>
            <person name="Gellesch M."/>
            <person name="Goldberg J."/>
            <person name="Griggs A."/>
            <person name="Gujja S."/>
            <person name="Heilman E."/>
            <person name="Heiman D."/>
            <person name="Howarth C."/>
            <person name="Mehta T."/>
            <person name="Neiman D."/>
            <person name="Pearson M."/>
            <person name="Roberts A."/>
            <person name="Saif S."/>
            <person name="Shea T."/>
            <person name="Shenoy N."/>
            <person name="Sisk P."/>
            <person name="Stolte C."/>
            <person name="Sykes S."/>
            <person name="White J."/>
            <person name="Yandava C."/>
            <person name="Haas B."/>
            <person name="Nusbaum C."/>
            <person name="Birren B."/>
        </authorList>
    </citation>
    <scope>NUCLEOTIDE SEQUENCE [LARGE SCALE GENOMIC DNA]</scope>
    <source>
        <strain evidence="3">ATCC 50818</strain>
    </source>
</reference>
<dbReference type="InterPro" id="IPR009602">
    <property type="entry name" value="CBAR/FAM92"/>
</dbReference>
<dbReference type="AlphaFoldDB" id="F2U5J6"/>
<dbReference type="SMR" id="F2U5J6"/>
<dbReference type="GeneID" id="16076156"/>
<dbReference type="RefSeq" id="XP_004995576.1">
    <property type="nucleotide sequence ID" value="XM_004995519.1"/>
</dbReference>
<keyword evidence="4" id="KW-1185">Reference proteome</keyword>
<proteinExistence type="predicted"/>
<evidence type="ECO:0000256" key="1">
    <source>
        <dbReference type="SAM" id="Coils"/>
    </source>
</evidence>
<dbReference type="GO" id="GO:0060271">
    <property type="term" value="P:cilium assembly"/>
    <property type="evidence" value="ECO:0007669"/>
    <property type="project" value="TreeGrafter"/>
</dbReference>
<name>F2U5J6_SALR5</name>
<feature type="compositionally biased region" description="Polar residues" evidence="2">
    <location>
        <begin position="324"/>
        <end position="333"/>
    </location>
</feature>
<dbReference type="FunCoup" id="F2U5J6">
    <property type="interactions" value="214"/>
</dbReference>
<dbReference type="STRING" id="946362.F2U5J6"/>
<dbReference type="Proteomes" id="UP000007799">
    <property type="component" value="Unassembled WGS sequence"/>
</dbReference>
<feature type="compositionally biased region" description="Basic residues" evidence="2">
    <location>
        <begin position="268"/>
        <end position="280"/>
    </location>
</feature>
<feature type="compositionally biased region" description="Basic and acidic residues" evidence="2">
    <location>
        <begin position="217"/>
        <end position="228"/>
    </location>
</feature>
<feature type="region of interest" description="Disordered" evidence="2">
    <location>
        <begin position="217"/>
        <end position="357"/>
    </location>
</feature>
<feature type="compositionally biased region" description="Basic and acidic residues" evidence="2">
    <location>
        <begin position="251"/>
        <end position="267"/>
    </location>
</feature>
<evidence type="ECO:0000313" key="3">
    <source>
        <dbReference type="EMBL" id="EGD83212.1"/>
    </source>
</evidence>
<dbReference type="InterPro" id="IPR027267">
    <property type="entry name" value="AH/BAR_dom_sf"/>
</dbReference>
<dbReference type="InParanoid" id="F2U5J6"/>
<dbReference type="EMBL" id="GL832962">
    <property type="protein sequence ID" value="EGD83212.1"/>
    <property type="molecule type" value="Genomic_DNA"/>
</dbReference>
<dbReference type="Gene3D" id="1.20.1270.60">
    <property type="entry name" value="Arfaptin homology (AH) domain/BAR domain"/>
    <property type="match status" value="1"/>
</dbReference>
<feature type="compositionally biased region" description="Basic residues" evidence="2">
    <location>
        <begin position="345"/>
        <end position="357"/>
    </location>
</feature>
<dbReference type="GO" id="GO:0035869">
    <property type="term" value="C:ciliary transition zone"/>
    <property type="evidence" value="ECO:0007669"/>
    <property type="project" value="TreeGrafter"/>
</dbReference>
<evidence type="ECO:0000256" key="2">
    <source>
        <dbReference type="SAM" id="MobiDB-lite"/>
    </source>
</evidence>
<protein>
    <submittedName>
        <fullName evidence="3">Uncharacterized protein</fullName>
    </submittedName>
</protein>
<keyword evidence="1" id="KW-0175">Coiled coil</keyword>
<dbReference type="KEGG" id="sre:PTSG_03842"/>